<evidence type="ECO:0000256" key="3">
    <source>
        <dbReference type="SAM" id="Phobius"/>
    </source>
</evidence>
<proteinExistence type="predicted"/>
<reference evidence="4 5" key="1">
    <citation type="journal article" date="2009" name="PLoS Genet.">
        <title>The genome of Nectria haematococca: contribution of supernumerary chromosomes to gene expansion.</title>
        <authorList>
            <person name="Coleman J.J."/>
            <person name="Rounsley S.D."/>
            <person name="Rodriguez-Carres M."/>
            <person name="Kuo A."/>
            <person name="Wasmann C.C."/>
            <person name="Grimwood J."/>
            <person name="Schmutz J."/>
            <person name="Taga M."/>
            <person name="White G.J."/>
            <person name="Zhou S."/>
            <person name="Schwartz D.C."/>
            <person name="Freitag M."/>
            <person name="Ma L.J."/>
            <person name="Danchin E.G."/>
            <person name="Henrissat B."/>
            <person name="Coutinho P.M."/>
            <person name="Nelson D.R."/>
            <person name="Straney D."/>
            <person name="Napoli C.A."/>
            <person name="Barker B.M."/>
            <person name="Gribskov M."/>
            <person name="Rep M."/>
            <person name="Kroken S."/>
            <person name="Molnar I."/>
            <person name="Rensing C."/>
            <person name="Kennell J.C."/>
            <person name="Zamora J."/>
            <person name="Farman M.L."/>
            <person name="Selker E.U."/>
            <person name="Salamov A."/>
            <person name="Shapiro H."/>
            <person name="Pangilinan J."/>
            <person name="Lindquist E."/>
            <person name="Lamers C."/>
            <person name="Grigoriev I.V."/>
            <person name="Geiser D.M."/>
            <person name="Covert S.F."/>
            <person name="Temporini E."/>
            <person name="Vanetten H.D."/>
        </authorList>
    </citation>
    <scope>NUCLEOTIDE SEQUENCE [LARGE SCALE GENOMIC DNA]</scope>
    <source>
        <strain evidence="5">ATCC MYA-4622 / CBS 123669 / FGSC 9596 / NRRL 45880 / 77-13-4</strain>
    </source>
</reference>
<evidence type="ECO:0000256" key="2">
    <source>
        <dbReference type="SAM" id="MobiDB-lite"/>
    </source>
</evidence>
<dbReference type="GeneID" id="9677093"/>
<gene>
    <name evidence="4" type="ORF">NECHADRAFT_82485</name>
</gene>
<dbReference type="VEuPathDB" id="FungiDB:NECHADRAFT_82485"/>
<dbReference type="HOGENOM" id="CLU_1103045_0_0_1"/>
<feature type="region of interest" description="Disordered" evidence="2">
    <location>
        <begin position="195"/>
        <end position="252"/>
    </location>
</feature>
<evidence type="ECO:0000313" key="4">
    <source>
        <dbReference type="EMBL" id="EEU43568.1"/>
    </source>
</evidence>
<keyword evidence="5" id="KW-1185">Reference proteome</keyword>
<keyword evidence="3" id="KW-0472">Membrane</keyword>
<dbReference type="EMBL" id="GG698902">
    <property type="protein sequence ID" value="EEU43568.1"/>
    <property type="molecule type" value="Genomic_DNA"/>
</dbReference>
<dbReference type="InParanoid" id="C7YXC9"/>
<protein>
    <submittedName>
        <fullName evidence="4">Uncharacterized protein</fullName>
    </submittedName>
</protein>
<keyword evidence="3" id="KW-1133">Transmembrane helix</keyword>
<evidence type="ECO:0000313" key="5">
    <source>
        <dbReference type="Proteomes" id="UP000005206"/>
    </source>
</evidence>
<dbReference type="AlphaFoldDB" id="C7YXC9"/>
<evidence type="ECO:0000256" key="1">
    <source>
        <dbReference type="SAM" id="Coils"/>
    </source>
</evidence>
<feature type="coiled-coil region" evidence="1">
    <location>
        <begin position="41"/>
        <end position="68"/>
    </location>
</feature>
<dbReference type="OrthoDB" id="10630821at2759"/>
<keyword evidence="3" id="KW-0812">Transmembrane</keyword>
<sequence>MASQSVSFGLWTNIMATITLAVVTLVHIFNIWAKLKDMQLAKEAKDKQSSAQTDIEELQVKVGGLEEKVGALEVVEADLQNRCGVMEITLSTACSADDALSRAQAALTCANTALGRANDALDRGDNALHHKEADLTRAEATLSRADGLLALILEVDKSGNESKAATDKLLEAMQTEITLLRTQFETLKPCNCKQTDSGANKANDTVEQAVPAREVARSGARAAAERHHRRRHTSQIPSTERPAWKPYFTKGN</sequence>
<feature type="transmembrane region" description="Helical" evidence="3">
    <location>
        <begin position="12"/>
        <end position="33"/>
    </location>
</feature>
<name>C7YXC9_FUSV7</name>
<feature type="compositionally biased region" description="Polar residues" evidence="2">
    <location>
        <begin position="195"/>
        <end position="206"/>
    </location>
</feature>
<organism evidence="4 5">
    <name type="scientific">Fusarium vanettenii (strain ATCC MYA-4622 / CBS 123669 / FGSC 9596 / NRRL 45880 / 77-13-4)</name>
    <name type="common">Fusarium solani subsp. pisi</name>
    <dbReference type="NCBI Taxonomy" id="660122"/>
    <lineage>
        <taxon>Eukaryota</taxon>
        <taxon>Fungi</taxon>
        <taxon>Dikarya</taxon>
        <taxon>Ascomycota</taxon>
        <taxon>Pezizomycotina</taxon>
        <taxon>Sordariomycetes</taxon>
        <taxon>Hypocreomycetidae</taxon>
        <taxon>Hypocreales</taxon>
        <taxon>Nectriaceae</taxon>
        <taxon>Fusarium</taxon>
        <taxon>Fusarium solani species complex</taxon>
        <taxon>Fusarium vanettenii</taxon>
    </lineage>
</organism>
<dbReference type="RefSeq" id="XP_003049281.1">
    <property type="nucleotide sequence ID" value="XM_003049235.1"/>
</dbReference>
<keyword evidence="1" id="KW-0175">Coiled coil</keyword>
<dbReference type="Proteomes" id="UP000005206">
    <property type="component" value="Chromosome 7"/>
</dbReference>
<accession>C7YXC9</accession>
<dbReference type="KEGG" id="nhe:NECHADRAFT_82485"/>